<keyword evidence="3" id="KW-1185">Reference proteome</keyword>
<dbReference type="OrthoDB" id="61110at2759"/>
<dbReference type="InterPro" id="IPR001810">
    <property type="entry name" value="F-box_dom"/>
</dbReference>
<evidence type="ECO:0000313" key="3">
    <source>
        <dbReference type="Proteomes" id="UP000606974"/>
    </source>
</evidence>
<dbReference type="SUPFAM" id="SSF81383">
    <property type="entry name" value="F-box domain"/>
    <property type="match status" value="1"/>
</dbReference>
<gene>
    <name evidence="2" type="ORF">GJ744_006849</name>
</gene>
<dbReference type="PANTHER" id="PTHR45982">
    <property type="entry name" value="REGULATOR OF CHROMOSOME CONDENSATION"/>
    <property type="match status" value="1"/>
</dbReference>
<dbReference type="PANTHER" id="PTHR45982:SF3">
    <property type="entry name" value="F-BOX PROTEIN POF9"/>
    <property type="match status" value="1"/>
</dbReference>
<dbReference type="AlphaFoldDB" id="A0A8H7AJP0"/>
<protein>
    <recommendedName>
        <fullName evidence="1">F-box domain-containing protein</fullName>
    </recommendedName>
</protein>
<dbReference type="PROSITE" id="PS50181">
    <property type="entry name" value="FBOX"/>
    <property type="match status" value="1"/>
</dbReference>
<dbReference type="EMBL" id="JAACFV010000031">
    <property type="protein sequence ID" value="KAF7510353.1"/>
    <property type="molecule type" value="Genomic_DNA"/>
</dbReference>
<accession>A0A8H7AJP0</accession>
<organism evidence="2 3">
    <name type="scientific">Endocarpon pusillum</name>
    <dbReference type="NCBI Taxonomy" id="364733"/>
    <lineage>
        <taxon>Eukaryota</taxon>
        <taxon>Fungi</taxon>
        <taxon>Dikarya</taxon>
        <taxon>Ascomycota</taxon>
        <taxon>Pezizomycotina</taxon>
        <taxon>Eurotiomycetes</taxon>
        <taxon>Chaetothyriomycetidae</taxon>
        <taxon>Verrucariales</taxon>
        <taxon>Verrucariaceae</taxon>
        <taxon>Endocarpon</taxon>
    </lineage>
</organism>
<feature type="domain" description="F-box" evidence="1">
    <location>
        <begin position="2"/>
        <end position="49"/>
    </location>
</feature>
<dbReference type="SUPFAM" id="SSF50985">
    <property type="entry name" value="RCC1/BLIP-II"/>
    <property type="match status" value="1"/>
</dbReference>
<comment type="caution">
    <text evidence="2">The sequence shown here is derived from an EMBL/GenBank/DDBJ whole genome shotgun (WGS) entry which is preliminary data.</text>
</comment>
<dbReference type="InterPro" id="IPR009091">
    <property type="entry name" value="RCC1/BLIP-II"/>
</dbReference>
<evidence type="ECO:0000313" key="2">
    <source>
        <dbReference type="EMBL" id="KAF7510353.1"/>
    </source>
</evidence>
<evidence type="ECO:0000259" key="1">
    <source>
        <dbReference type="PROSITE" id="PS50181"/>
    </source>
</evidence>
<reference evidence="2" key="1">
    <citation type="submission" date="2020-02" db="EMBL/GenBank/DDBJ databases">
        <authorList>
            <person name="Palmer J.M."/>
        </authorList>
    </citation>
    <scope>NUCLEOTIDE SEQUENCE</scope>
    <source>
        <strain evidence="2">EPUS1.4</strain>
        <tissue evidence="2">Thallus</tissue>
    </source>
</reference>
<dbReference type="GO" id="GO:0005737">
    <property type="term" value="C:cytoplasm"/>
    <property type="evidence" value="ECO:0007669"/>
    <property type="project" value="TreeGrafter"/>
</dbReference>
<dbReference type="GO" id="GO:0005085">
    <property type="term" value="F:guanyl-nucleotide exchange factor activity"/>
    <property type="evidence" value="ECO:0007669"/>
    <property type="project" value="TreeGrafter"/>
</dbReference>
<proteinExistence type="predicted"/>
<sequence>MTLTILDVPQDVLEIIFLHLRPKSFLSFCCITKQFWTDQYRNPTYWRVSASTTFRIPISPLLHAEGERWYWLYKKLRTQTKAFTWGQGSNGELGLPVLPPSHRSAPLLVLDTPLSRHLMRLGMSVRRQPVNRTNGPADEMPLSHRRNISWPSTMDIPKEVGAIADLQCGGWSTTLLSSQGDLYSVGVLCRDEHVSSGQSYDKLTRLDYRSRVPIKSFSAGRKHVIGLDEEGYVWSWDRIDTPAWQICNTTPMRASTVVGGWSVSSAYTKEGIEYWRVPNGIFGEGTDQTRTPLGSDSLDAAGHQGESSADAGMFVKTTLIPGTGFRSQQPQSETVHRLGQVLSYIVLEAYIVFITDLAKVFACRIVEDSDPAELSFEVSAFSAPGRELKDIQGSFRNFAIFTATGEVLSGNQDYLDRLYSWRTASPAADHYVMGLEEAAIDEARLGDIPALQHRGVISIAYGDYHFHALHSDGRITSYGVEPRCCGALGLGDTSGGARFRGVKLGGGNMWNRDARLLPIGYRQGREIWFSRSQEAWLKRLEDLIRTPEAYPLHHPTFTALDGQEDKQEAYSEWVEREGRAWEDGIQDQDGLRSYFAISVAAAGWHSAALVLENTEMAERIEEKWSDKEGRYIWESQGFPRIRLPTGFEFPGSGELHEWRGAMPSVEELGLAEQDIDTA</sequence>
<dbReference type="InterPro" id="IPR051553">
    <property type="entry name" value="Ran_GTPase-activating"/>
</dbReference>
<dbReference type="Gene3D" id="2.130.10.30">
    <property type="entry name" value="Regulator of chromosome condensation 1/beta-lactamase-inhibitor protein II"/>
    <property type="match status" value="2"/>
</dbReference>
<dbReference type="InterPro" id="IPR036047">
    <property type="entry name" value="F-box-like_dom_sf"/>
</dbReference>
<name>A0A8H7AJP0_9EURO</name>
<dbReference type="Proteomes" id="UP000606974">
    <property type="component" value="Unassembled WGS sequence"/>
</dbReference>